<keyword evidence="2" id="KW-0539">Nucleus</keyword>
<evidence type="ECO:0000313" key="6">
    <source>
        <dbReference type="Proteomes" id="UP000700596"/>
    </source>
</evidence>
<dbReference type="GO" id="GO:0000981">
    <property type="term" value="F:DNA-binding transcription factor activity, RNA polymerase II-specific"/>
    <property type="evidence" value="ECO:0007669"/>
    <property type="project" value="InterPro"/>
</dbReference>
<keyword evidence="1" id="KW-0479">Metal-binding</keyword>
<protein>
    <recommendedName>
        <fullName evidence="4">Zn(2)-C6 fungal-type domain-containing protein</fullName>
    </recommendedName>
</protein>
<name>A0A9P9D6I1_9PLEO</name>
<gene>
    <name evidence="5" type="ORF">B0J11DRAFT_497673</name>
</gene>
<sequence length="589" mass="65705">MHPKVATTSRPTPLACLQCRETHLKCAGDFPSCARCVSRGLPCTYTTSNRGRRRAKRRSHEAENRDAQTPQSCPSEVDAWIPTVIPELNGFLEDRSLAGNNMTLEVPEGLPILNKDLSSQPDELARSWSDDEHLVDLYYLNFHGSHPILLPRSLYSMREYSRPLKSVVELIGNNFSPGVNSDILKQTTEVELENGDQNSPEMVQACILYAIMLVGMNELSRGQDFLAQAIDIALKLGMNREGFASSSPTNHPFEVESMRRTWWELCVTDGYISAFLRRSSSKTSSVSCDVMFPSDDYTPDKVPACQRLSSRSDYERSFFAEEEMIFPSFCYRIEAVRLLGRVLTITGAHGVHRDQVQAVDNALAAFIHHLPTCKSEPEIADTHGGVDHLMFQAHTVIQYATILLHFPRSDLSSPVPSTNTLPGSNNVKFVCPCTRQKVHSIKAIDSSKDISMLAAFRMPTQCHSPFFVYPLALAAVVQLSISTTHSRSSANCLLQHYERVKLILGVLKSLSRYWPIAGVMVRALNKISMAVFQPSHGEPLDYTQQNGLIDNAIELCSYNAPYTDNQWLEAVNLSDIHELIGLGVDTFCT</sequence>
<dbReference type="PROSITE" id="PS00463">
    <property type="entry name" value="ZN2_CY6_FUNGAL_1"/>
    <property type="match status" value="1"/>
</dbReference>
<dbReference type="AlphaFoldDB" id="A0A9P9D6I1"/>
<feature type="region of interest" description="Disordered" evidence="3">
    <location>
        <begin position="47"/>
        <end position="74"/>
    </location>
</feature>
<dbReference type="GO" id="GO:0006351">
    <property type="term" value="P:DNA-templated transcription"/>
    <property type="evidence" value="ECO:0007669"/>
    <property type="project" value="InterPro"/>
</dbReference>
<dbReference type="Pfam" id="PF00172">
    <property type="entry name" value="Zn_clus"/>
    <property type="match status" value="1"/>
</dbReference>
<dbReference type="SMART" id="SM00066">
    <property type="entry name" value="GAL4"/>
    <property type="match status" value="1"/>
</dbReference>
<dbReference type="Gene3D" id="4.10.240.10">
    <property type="entry name" value="Zn(2)-C6 fungal-type DNA-binding domain"/>
    <property type="match status" value="1"/>
</dbReference>
<dbReference type="PRINTS" id="PR00755">
    <property type="entry name" value="AFLATOXINBRP"/>
</dbReference>
<reference evidence="5" key="1">
    <citation type="journal article" date="2021" name="Nat. Commun.">
        <title>Genetic determinants of endophytism in the Arabidopsis root mycobiome.</title>
        <authorList>
            <person name="Mesny F."/>
            <person name="Miyauchi S."/>
            <person name="Thiergart T."/>
            <person name="Pickel B."/>
            <person name="Atanasova L."/>
            <person name="Karlsson M."/>
            <person name="Huettel B."/>
            <person name="Barry K.W."/>
            <person name="Haridas S."/>
            <person name="Chen C."/>
            <person name="Bauer D."/>
            <person name="Andreopoulos W."/>
            <person name="Pangilinan J."/>
            <person name="LaButti K."/>
            <person name="Riley R."/>
            <person name="Lipzen A."/>
            <person name="Clum A."/>
            <person name="Drula E."/>
            <person name="Henrissat B."/>
            <person name="Kohler A."/>
            <person name="Grigoriev I.V."/>
            <person name="Martin F.M."/>
            <person name="Hacquard S."/>
        </authorList>
    </citation>
    <scope>NUCLEOTIDE SEQUENCE</scope>
    <source>
        <strain evidence="5">MPI-CAGE-CH-0243</strain>
    </source>
</reference>
<dbReference type="PANTHER" id="PTHR47431:SF2">
    <property type="entry name" value="ZN(II)2CYS6 TRANSCRIPTION FACTOR (EUROFUNG)"/>
    <property type="match status" value="1"/>
</dbReference>
<dbReference type="InterPro" id="IPR007219">
    <property type="entry name" value="XnlR_reg_dom"/>
</dbReference>
<comment type="caution">
    <text evidence="5">The sequence shown here is derived from an EMBL/GenBank/DDBJ whole genome shotgun (WGS) entry which is preliminary data.</text>
</comment>
<accession>A0A9P9D6I1</accession>
<evidence type="ECO:0000256" key="2">
    <source>
        <dbReference type="ARBA" id="ARBA00023242"/>
    </source>
</evidence>
<dbReference type="Pfam" id="PF04082">
    <property type="entry name" value="Fungal_trans"/>
    <property type="match status" value="1"/>
</dbReference>
<evidence type="ECO:0000313" key="5">
    <source>
        <dbReference type="EMBL" id="KAH7113337.1"/>
    </source>
</evidence>
<dbReference type="GO" id="GO:0003677">
    <property type="term" value="F:DNA binding"/>
    <property type="evidence" value="ECO:0007669"/>
    <property type="project" value="InterPro"/>
</dbReference>
<dbReference type="InterPro" id="IPR001138">
    <property type="entry name" value="Zn2Cys6_DnaBD"/>
</dbReference>
<feature type="compositionally biased region" description="Basic residues" evidence="3">
    <location>
        <begin position="50"/>
        <end position="59"/>
    </location>
</feature>
<dbReference type="CDD" id="cd00067">
    <property type="entry name" value="GAL4"/>
    <property type="match status" value="1"/>
</dbReference>
<keyword evidence="6" id="KW-1185">Reference proteome</keyword>
<organism evidence="5 6">
    <name type="scientific">Dendryphion nanum</name>
    <dbReference type="NCBI Taxonomy" id="256645"/>
    <lineage>
        <taxon>Eukaryota</taxon>
        <taxon>Fungi</taxon>
        <taxon>Dikarya</taxon>
        <taxon>Ascomycota</taxon>
        <taxon>Pezizomycotina</taxon>
        <taxon>Dothideomycetes</taxon>
        <taxon>Pleosporomycetidae</taxon>
        <taxon>Pleosporales</taxon>
        <taxon>Torulaceae</taxon>
        <taxon>Dendryphion</taxon>
    </lineage>
</organism>
<proteinExistence type="predicted"/>
<dbReference type="SUPFAM" id="SSF57701">
    <property type="entry name" value="Zn2/Cys6 DNA-binding domain"/>
    <property type="match status" value="1"/>
</dbReference>
<dbReference type="EMBL" id="JAGMWT010000019">
    <property type="protein sequence ID" value="KAH7113337.1"/>
    <property type="molecule type" value="Genomic_DNA"/>
</dbReference>
<dbReference type="PROSITE" id="PS50048">
    <property type="entry name" value="ZN2_CY6_FUNGAL_2"/>
    <property type="match status" value="1"/>
</dbReference>
<dbReference type="InterPro" id="IPR036864">
    <property type="entry name" value="Zn2-C6_fun-type_DNA-bd_sf"/>
</dbReference>
<dbReference type="PANTHER" id="PTHR47431">
    <property type="entry name" value="ZN(II)2CYS6 TRANSCRIPTION FACTOR (EUROFUNG)-RELATED"/>
    <property type="match status" value="1"/>
</dbReference>
<dbReference type="GO" id="GO:0008270">
    <property type="term" value="F:zinc ion binding"/>
    <property type="evidence" value="ECO:0007669"/>
    <property type="project" value="InterPro"/>
</dbReference>
<dbReference type="Proteomes" id="UP000700596">
    <property type="component" value="Unassembled WGS sequence"/>
</dbReference>
<dbReference type="OrthoDB" id="10067394at2759"/>
<evidence type="ECO:0000256" key="1">
    <source>
        <dbReference type="ARBA" id="ARBA00022723"/>
    </source>
</evidence>
<feature type="domain" description="Zn(2)-C6 fungal-type" evidence="4">
    <location>
        <begin position="15"/>
        <end position="45"/>
    </location>
</feature>
<evidence type="ECO:0000259" key="4">
    <source>
        <dbReference type="PROSITE" id="PS50048"/>
    </source>
</evidence>
<evidence type="ECO:0000256" key="3">
    <source>
        <dbReference type="SAM" id="MobiDB-lite"/>
    </source>
</evidence>
<dbReference type="SMART" id="SM00906">
    <property type="entry name" value="Fungal_trans"/>
    <property type="match status" value="1"/>
</dbReference>
<dbReference type="CDD" id="cd12148">
    <property type="entry name" value="fungal_TF_MHR"/>
    <property type="match status" value="1"/>
</dbReference>